<dbReference type="InterPro" id="IPR008979">
    <property type="entry name" value="Galactose-bd-like_sf"/>
</dbReference>
<name>A0ABV5P627_STRCM</name>
<dbReference type="InterPro" id="IPR029058">
    <property type="entry name" value="AB_hydrolase_fold"/>
</dbReference>
<feature type="domain" description="Xaa-Pro dipeptidyl-peptidase C-terminal" evidence="3">
    <location>
        <begin position="300"/>
        <end position="524"/>
    </location>
</feature>
<dbReference type="InterPro" id="IPR013736">
    <property type="entry name" value="Xaa-Pro_dipept_C"/>
</dbReference>
<comment type="caution">
    <text evidence="4">The sequence shown here is derived from an EMBL/GenBank/DDBJ whole genome shotgun (WGS) entry which is preliminary data.</text>
</comment>
<dbReference type="NCBIfam" id="TIGR00976">
    <property type="entry name" value="CocE_NonD"/>
    <property type="match status" value="1"/>
</dbReference>
<evidence type="ECO:0000313" key="4">
    <source>
        <dbReference type="EMBL" id="MFB9518604.1"/>
    </source>
</evidence>
<dbReference type="SUPFAM" id="SSF49785">
    <property type="entry name" value="Galactose-binding domain-like"/>
    <property type="match status" value="1"/>
</dbReference>
<dbReference type="InterPro" id="IPR005674">
    <property type="entry name" value="CocE/Ser_esterase"/>
</dbReference>
<evidence type="ECO:0000259" key="3">
    <source>
        <dbReference type="SMART" id="SM00939"/>
    </source>
</evidence>
<protein>
    <submittedName>
        <fullName evidence="4">CocE/NonD family hydrolase</fullName>
    </submittedName>
</protein>
<accession>A0ABV5P627</accession>
<organism evidence="4 5">
    <name type="scientific">Streptomyces cremeus</name>
    <dbReference type="NCBI Taxonomy" id="66881"/>
    <lineage>
        <taxon>Bacteria</taxon>
        <taxon>Bacillati</taxon>
        <taxon>Actinomycetota</taxon>
        <taxon>Actinomycetes</taxon>
        <taxon>Kitasatosporales</taxon>
        <taxon>Streptomycetaceae</taxon>
        <taxon>Streptomyces</taxon>
    </lineage>
</organism>
<dbReference type="InterPro" id="IPR000383">
    <property type="entry name" value="Xaa-Pro-like_dom"/>
</dbReference>
<dbReference type="RefSeq" id="WP_345219833.1">
    <property type="nucleotide sequence ID" value="NZ_BAAAXE010000002.1"/>
</dbReference>
<dbReference type="EMBL" id="JBHMCR010000001">
    <property type="protein sequence ID" value="MFB9518604.1"/>
    <property type="molecule type" value="Genomic_DNA"/>
</dbReference>
<keyword evidence="1 4" id="KW-0378">Hydrolase</keyword>
<evidence type="ECO:0000256" key="2">
    <source>
        <dbReference type="SAM" id="MobiDB-lite"/>
    </source>
</evidence>
<dbReference type="SMART" id="SM00939">
    <property type="entry name" value="PepX_C"/>
    <property type="match status" value="1"/>
</dbReference>
<reference evidence="4 5" key="1">
    <citation type="submission" date="2024-09" db="EMBL/GenBank/DDBJ databases">
        <authorList>
            <person name="Sun Q."/>
            <person name="Mori K."/>
        </authorList>
    </citation>
    <scope>NUCLEOTIDE SEQUENCE [LARGE SCALE GENOMIC DNA]</scope>
    <source>
        <strain evidence="4 5">JCM 4362</strain>
    </source>
</reference>
<dbReference type="Proteomes" id="UP001589718">
    <property type="component" value="Unassembled WGS sequence"/>
</dbReference>
<dbReference type="Pfam" id="PF08530">
    <property type="entry name" value="PepX_C"/>
    <property type="match status" value="1"/>
</dbReference>
<dbReference type="Gene3D" id="3.40.50.1820">
    <property type="entry name" value="alpha/beta hydrolase"/>
    <property type="match status" value="1"/>
</dbReference>
<keyword evidence="5" id="KW-1185">Reference proteome</keyword>
<dbReference type="Gene3D" id="1.10.3020.10">
    <property type="entry name" value="alpha-amino acid ester hydrolase ( Helical cap domain)"/>
    <property type="match status" value="1"/>
</dbReference>
<dbReference type="SUPFAM" id="SSF53474">
    <property type="entry name" value="alpha/beta-Hydrolases"/>
    <property type="match status" value="1"/>
</dbReference>
<dbReference type="Pfam" id="PF02129">
    <property type="entry name" value="Peptidase_S15"/>
    <property type="match status" value="1"/>
</dbReference>
<sequence>MRATWRGLPAARYGAGFEPGIAVPAADGTPLVTDHYFPRGGGDFPTLLVRSPYGRALPWSPMYGILFAEQGFHVVVQSCRGTGGSGGDFHYWRNEPSDGQAAVAWLRRQPWFNGVLGTVGPSYLGYTQWALALDPPPELKAMAVQIGLHDPHALFHTDGALHLEISLAAGTGVEYQQRGTVPFLRSTLRLKRHLRRIVAARPLRGAYEPALGRLPWLDGAMAHPDPADPYWDGACLAGAAERATVPVSLVTGWYDALCGQTFAQYARLRNAGCEAALLVGPWTHNSTLQQGWPDVFAETLAWLRAHLCGDPSALRPTAVRVHRGGDGKWEDLADWAEERAAPWYLAARGRLLAEAPTDEEPLASFRYDPDDPTPSVGGPGLGPGAGPRDQSALEARDDVLTFDGPVLTAPLDVRGVARGRIRVSTDTGFADLFVRLCDVAGDGRAVNVCDGLAAVRTSGSGPAAVDVALSPTSYRFGVGHRVRLQVSGGAHPRYARSSGTGALPLDAVDFRPVRLTLHAGSVLELPRTPAPA</sequence>
<evidence type="ECO:0000256" key="1">
    <source>
        <dbReference type="ARBA" id="ARBA00022801"/>
    </source>
</evidence>
<feature type="region of interest" description="Disordered" evidence="2">
    <location>
        <begin position="361"/>
        <end position="390"/>
    </location>
</feature>
<dbReference type="Gene3D" id="2.60.120.260">
    <property type="entry name" value="Galactose-binding domain-like"/>
    <property type="match status" value="1"/>
</dbReference>
<proteinExistence type="predicted"/>
<dbReference type="GO" id="GO:0016787">
    <property type="term" value="F:hydrolase activity"/>
    <property type="evidence" value="ECO:0007669"/>
    <property type="project" value="UniProtKB-KW"/>
</dbReference>
<gene>
    <name evidence="4" type="ORF">ACFFTU_01375</name>
</gene>
<evidence type="ECO:0000313" key="5">
    <source>
        <dbReference type="Proteomes" id="UP001589718"/>
    </source>
</evidence>